<dbReference type="EMBL" id="JBEOZY010000042">
    <property type="protein sequence ID" value="MER6168416.1"/>
    <property type="molecule type" value="Genomic_DNA"/>
</dbReference>
<comment type="caution">
    <text evidence="2">The sequence shown here is derived from an EMBL/GenBank/DDBJ whole genome shotgun (WGS) entry which is preliminary data.</text>
</comment>
<protein>
    <submittedName>
        <fullName evidence="2">TIR domain-containing protein</fullName>
    </submittedName>
</protein>
<evidence type="ECO:0000259" key="1">
    <source>
        <dbReference type="SMART" id="SM00382"/>
    </source>
</evidence>
<organism evidence="2 3">
    <name type="scientific">Streptomyces violaceorubidus</name>
    <dbReference type="NCBI Taxonomy" id="284042"/>
    <lineage>
        <taxon>Bacteria</taxon>
        <taxon>Bacillati</taxon>
        <taxon>Actinomycetota</taxon>
        <taxon>Actinomycetes</taxon>
        <taxon>Kitasatosporales</taxon>
        <taxon>Streptomycetaceae</taxon>
        <taxon>Streptomyces</taxon>
    </lineage>
</organism>
<dbReference type="CDD" id="cd00009">
    <property type="entry name" value="AAA"/>
    <property type="match status" value="1"/>
</dbReference>
<evidence type="ECO:0000313" key="3">
    <source>
        <dbReference type="Proteomes" id="UP001496720"/>
    </source>
</evidence>
<dbReference type="InterPro" id="IPR000157">
    <property type="entry name" value="TIR_dom"/>
</dbReference>
<dbReference type="Gene3D" id="3.40.50.300">
    <property type="entry name" value="P-loop containing nucleotide triphosphate hydrolases"/>
    <property type="match status" value="1"/>
</dbReference>
<dbReference type="SUPFAM" id="SSF52540">
    <property type="entry name" value="P-loop containing nucleoside triphosphate hydrolases"/>
    <property type="match status" value="1"/>
</dbReference>
<dbReference type="InterPro" id="IPR035897">
    <property type="entry name" value="Toll_tir_struct_dom_sf"/>
</dbReference>
<dbReference type="Pfam" id="PF13676">
    <property type="entry name" value="TIR_2"/>
    <property type="match status" value="1"/>
</dbReference>
<keyword evidence="3" id="KW-1185">Reference proteome</keyword>
<feature type="domain" description="AAA+ ATPase" evidence="1">
    <location>
        <begin position="45"/>
        <end position="162"/>
    </location>
</feature>
<dbReference type="SUPFAM" id="SSF52200">
    <property type="entry name" value="Toll/Interleukin receptor TIR domain"/>
    <property type="match status" value="1"/>
</dbReference>
<evidence type="ECO:0000313" key="2">
    <source>
        <dbReference type="EMBL" id="MER6168416.1"/>
    </source>
</evidence>
<accession>A0ABV1T346</accession>
<dbReference type="Gene3D" id="3.40.50.10140">
    <property type="entry name" value="Toll/interleukin-1 receptor homology (TIR) domain"/>
    <property type="match status" value="1"/>
</dbReference>
<dbReference type="InterPro" id="IPR027417">
    <property type="entry name" value="P-loop_NTPase"/>
</dbReference>
<dbReference type="RefSeq" id="WP_352149755.1">
    <property type="nucleotide sequence ID" value="NZ_JBEOZY010000042.1"/>
</dbReference>
<dbReference type="InterPro" id="IPR003593">
    <property type="entry name" value="AAA+_ATPase"/>
</dbReference>
<dbReference type="Proteomes" id="UP001496720">
    <property type="component" value="Unassembled WGS sequence"/>
</dbReference>
<reference evidence="2 3" key="1">
    <citation type="submission" date="2024-06" db="EMBL/GenBank/DDBJ databases">
        <title>The Natural Products Discovery Center: Release of the First 8490 Sequenced Strains for Exploring Actinobacteria Biosynthetic Diversity.</title>
        <authorList>
            <person name="Kalkreuter E."/>
            <person name="Kautsar S.A."/>
            <person name="Yang D."/>
            <person name="Bader C.D."/>
            <person name="Teijaro C.N."/>
            <person name="Fluegel L."/>
            <person name="Davis C.M."/>
            <person name="Simpson J.R."/>
            <person name="Lauterbach L."/>
            <person name="Steele A.D."/>
            <person name="Gui C."/>
            <person name="Meng S."/>
            <person name="Li G."/>
            <person name="Viehrig K."/>
            <person name="Ye F."/>
            <person name="Su P."/>
            <person name="Kiefer A.F."/>
            <person name="Nichols A."/>
            <person name="Cepeda A.J."/>
            <person name="Yan W."/>
            <person name="Fan B."/>
            <person name="Jiang Y."/>
            <person name="Adhikari A."/>
            <person name="Zheng C.-J."/>
            <person name="Schuster L."/>
            <person name="Cowan T.M."/>
            <person name="Smanski M.J."/>
            <person name="Chevrette M.G."/>
            <person name="De Carvalho L.P.S."/>
            <person name="Shen B."/>
        </authorList>
    </citation>
    <scope>NUCLEOTIDE SEQUENCE [LARGE SCALE GENOMIC DNA]</scope>
    <source>
        <strain evidence="2 3">NPDC001615</strain>
    </source>
</reference>
<name>A0ABV1T346_9ACTN</name>
<proteinExistence type="predicted"/>
<gene>
    <name evidence="2" type="ORF">ABT188_28340</name>
</gene>
<dbReference type="SMART" id="SM00382">
    <property type="entry name" value="AAA"/>
    <property type="match status" value="1"/>
</dbReference>
<sequence>MVNEQGVGGRATVGLETVFKIGGVPTVTFVRPSRWGTLLTNLRTPGRGLVVEGPSGIGKTTAVKRALAELGREEDAQYLSARRPSDVELIELLPSTDNFGLVVVDDFHVLEDSLRGDLADLLKALADAEDATSKLVVIGINRAGDRLIEHAPDLVNRLDVLRFDVEPQQKISEMISLGEKALNVEINARDYVVESAHGSFYLAQLLCHEICSNANVFETVGQLERVTTPFSRVKQIVLERQEIRFDKVLTKFARGNKFRPGGRAPYVTVLKWLRESDAWTISLPEAMRLHPSARASVSVVLKNGYLENLVSDPDIAKILHFDSVTNVLSLEDPQVAFYIRNLDIVAWVRKIGFRNVDLDISYDVALSFAGEDRDFAVALKEQLEERGLIVFYDHNEQARILGEDLEQFFRPIYQAGAGYIVVLLGPTYGQKRWTRFESDAFKERFDQGRVIPVWSTLVPETIWDKSRTRGGCTFDPNDDTLKQASEIAELISHKIDEN</sequence>